<dbReference type="Gene3D" id="3.10.450.50">
    <property type="match status" value="1"/>
</dbReference>
<accession>A0ABX2N3H0</accession>
<reference evidence="2 3" key="1">
    <citation type="submission" date="2020-06" db="EMBL/GenBank/DDBJ databases">
        <authorList>
            <person name="Kim S.-J."/>
            <person name="Park S.-J."/>
        </authorList>
    </citation>
    <scope>NUCLEOTIDE SEQUENCE [LARGE SCALE GENOMIC DNA]</scope>
    <source>
        <strain evidence="2 3">SW-151</strain>
    </source>
</reference>
<name>A0ABX2N3H0_9SPHN</name>
<keyword evidence="3" id="KW-1185">Reference proteome</keyword>
<evidence type="ECO:0000313" key="2">
    <source>
        <dbReference type="EMBL" id="NVD28153.1"/>
    </source>
</evidence>
<dbReference type="Proteomes" id="UP000652427">
    <property type="component" value="Unassembled WGS sequence"/>
</dbReference>
<feature type="domain" description="SnoaL-like" evidence="1">
    <location>
        <begin position="10"/>
        <end position="108"/>
    </location>
</feature>
<sequence>MQQDPKIAVVQEMITAWNEKQWSKVGDLFTEDGVLHSMMLDPIVGREPIRERIIGLGEGIEEITLHIHNIGRIGDVVVIERTDEFIYKGHKGKVPVVGILEVEGDKVSVWREYYDRAELIEALGLTADFDPSA</sequence>
<dbReference type="EMBL" id="JABWMH010000003">
    <property type="protein sequence ID" value="NVD28153.1"/>
    <property type="molecule type" value="Genomic_DNA"/>
</dbReference>
<dbReference type="Pfam" id="PF12680">
    <property type="entry name" value="SnoaL_2"/>
    <property type="match status" value="1"/>
</dbReference>
<gene>
    <name evidence="2" type="ORF">HUO14_09575</name>
</gene>
<comment type="caution">
    <text evidence="2">The sequence shown here is derived from an EMBL/GenBank/DDBJ whole genome shotgun (WGS) entry which is preliminary data.</text>
</comment>
<proteinExistence type="predicted"/>
<dbReference type="InterPro" id="IPR037401">
    <property type="entry name" value="SnoaL-like"/>
</dbReference>
<organism evidence="2 3">
    <name type="scientific">Parasphingorhabdus flavimaris</name>
    <dbReference type="NCBI Taxonomy" id="266812"/>
    <lineage>
        <taxon>Bacteria</taxon>
        <taxon>Pseudomonadati</taxon>
        <taxon>Pseudomonadota</taxon>
        <taxon>Alphaproteobacteria</taxon>
        <taxon>Sphingomonadales</taxon>
        <taxon>Sphingomonadaceae</taxon>
        <taxon>Parasphingorhabdus</taxon>
    </lineage>
</organism>
<protein>
    <submittedName>
        <fullName evidence="2">Nuclear transport factor 2 family protein</fullName>
    </submittedName>
</protein>
<dbReference type="SUPFAM" id="SSF54427">
    <property type="entry name" value="NTF2-like"/>
    <property type="match status" value="1"/>
</dbReference>
<dbReference type="InterPro" id="IPR032710">
    <property type="entry name" value="NTF2-like_dom_sf"/>
</dbReference>
<evidence type="ECO:0000259" key="1">
    <source>
        <dbReference type="Pfam" id="PF12680"/>
    </source>
</evidence>
<evidence type="ECO:0000313" key="3">
    <source>
        <dbReference type="Proteomes" id="UP000652427"/>
    </source>
</evidence>